<gene>
    <name evidence="1" type="ORF">IPP15_13460</name>
</gene>
<dbReference type="Pfam" id="PF05960">
    <property type="entry name" value="DUF885"/>
    <property type="match status" value="1"/>
</dbReference>
<organism evidence="1 2">
    <name type="scientific">Candidatus Opimibacter skivensis</name>
    <dbReference type="NCBI Taxonomy" id="2982028"/>
    <lineage>
        <taxon>Bacteria</taxon>
        <taxon>Pseudomonadati</taxon>
        <taxon>Bacteroidota</taxon>
        <taxon>Saprospiria</taxon>
        <taxon>Saprospirales</taxon>
        <taxon>Saprospiraceae</taxon>
        <taxon>Candidatus Opimibacter</taxon>
    </lineage>
</organism>
<comment type="caution">
    <text evidence="1">The sequence shown here is derived from an EMBL/GenBank/DDBJ whole genome shotgun (WGS) entry which is preliminary data.</text>
</comment>
<sequence length="88" mass="10021">MGQLGNGTGDQPFKTVQDYDNWLQRIDAFTVWTDNTIANFRKGIKAGMVLPKALVLKMIPQMESLAQSDTSKMFFMVRLNVSRSNFQM</sequence>
<dbReference type="EMBL" id="JADKGY010000019">
    <property type="protein sequence ID" value="MBK9983374.1"/>
    <property type="molecule type" value="Genomic_DNA"/>
</dbReference>
<dbReference type="InterPro" id="IPR010281">
    <property type="entry name" value="DUF885"/>
</dbReference>
<proteinExistence type="predicted"/>
<evidence type="ECO:0000313" key="2">
    <source>
        <dbReference type="Proteomes" id="UP000808337"/>
    </source>
</evidence>
<reference evidence="1 2" key="1">
    <citation type="submission" date="2020-10" db="EMBL/GenBank/DDBJ databases">
        <title>Connecting structure to function with the recovery of over 1000 high-quality activated sludge metagenome-assembled genomes encoding full-length rRNA genes using long-read sequencing.</title>
        <authorList>
            <person name="Singleton C.M."/>
            <person name="Petriglieri F."/>
            <person name="Kristensen J.M."/>
            <person name="Kirkegaard R.H."/>
            <person name="Michaelsen T.Y."/>
            <person name="Andersen M.H."/>
            <person name="Karst S.M."/>
            <person name="Dueholm M.S."/>
            <person name="Nielsen P.H."/>
            <person name="Albertsen M."/>
        </authorList>
    </citation>
    <scope>NUCLEOTIDE SEQUENCE [LARGE SCALE GENOMIC DNA]</scope>
    <source>
        <strain evidence="1">Ribe_18-Q3-R11-54_MAXAC.273</strain>
    </source>
</reference>
<protein>
    <submittedName>
        <fullName evidence="1">DUF885 family protein</fullName>
    </submittedName>
</protein>
<dbReference type="AlphaFoldDB" id="A0A9D7SYY1"/>
<accession>A0A9D7SYY1</accession>
<name>A0A9D7SYY1_9BACT</name>
<dbReference type="Proteomes" id="UP000808337">
    <property type="component" value="Unassembled WGS sequence"/>
</dbReference>
<evidence type="ECO:0000313" key="1">
    <source>
        <dbReference type="EMBL" id="MBK9983374.1"/>
    </source>
</evidence>